<feature type="region of interest" description="Disordered" evidence="2">
    <location>
        <begin position="423"/>
        <end position="451"/>
    </location>
</feature>
<organism evidence="4 5">
    <name type="scientific">Nocardia arthritidis</name>
    <dbReference type="NCBI Taxonomy" id="228602"/>
    <lineage>
        <taxon>Bacteria</taxon>
        <taxon>Bacillati</taxon>
        <taxon>Actinomycetota</taxon>
        <taxon>Actinomycetes</taxon>
        <taxon>Mycobacteriales</taxon>
        <taxon>Nocardiaceae</taxon>
        <taxon>Nocardia</taxon>
    </lineage>
</organism>
<evidence type="ECO:0000259" key="3">
    <source>
        <dbReference type="SMART" id="SM00244"/>
    </source>
</evidence>
<protein>
    <recommendedName>
        <fullName evidence="3">Band 7 domain-containing protein</fullName>
    </recommendedName>
</protein>
<dbReference type="Proteomes" id="UP000503540">
    <property type="component" value="Chromosome"/>
</dbReference>
<dbReference type="InterPro" id="IPR036013">
    <property type="entry name" value="Band_7/SPFH_dom_sf"/>
</dbReference>
<feature type="domain" description="Band 7" evidence="3">
    <location>
        <begin position="193"/>
        <end position="350"/>
    </location>
</feature>
<feature type="compositionally biased region" description="Polar residues" evidence="2">
    <location>
        <begin position="440"/>
        <end position="451"/>
    </location>
</feature>
<evidence type="ECO:0000256" key="2">
    <source>
        <dbReference type="SAM" id="MobiDB-lite"/>
    </source>
</evidence>
<evidence type="ECO:0000313" key="5">
    <source>
        <dbReference type="Proteomes" id="UP000503540"/>
    </source>
</evidence>
<keyword evidence="5" id="KW-1185">Reference proteome</keyword>
<dbReference type="Gene3D" id="3.30.479.30">
    <property type="entry name" value="Band 7 domain"/>
    <property type="match status" value="1"/>
</dbReference>
<dbReference type="GO" id="GO:0005886">
    <property type="term" value="C:plasma membrane"/>
    <property type="evidence" value="ECO:0007669"/>
    <property type="project" value="InterPro"/>
</dbReference>
<dbReference type="InterPro" id="IPR001107">
    <property type="entry name" value="Band_7"/>
</dbReference>
<evidence type="ECO:0000256" key="1">
    <source>
        <dbReference type="ARBA" id="ARBA00008164"/>
    </source>
</evidence>
<accession>A0A6G9YCM4</accession>
<dbReference type="PANTHER" id="PTHR10264">
    <property type="entry name" value="BAND 7 PROTEIN-RELATED"/>
    <property type="match status" value="1"/>
</dbReference>
<dbReference type="PANTHER" id="PTHR10264:SF19">
    <property type="entry name" value="AT06885P-RELATED"/>
    <property type="match status" value="1"/>
</dbReference>
<comment type="similarity">
    <text evidence="1">Belongs to the band 7/mec-2 family.</text>
</comment>
<dbReference type="SMART" id="SM00244">
    <property type="entry name" value="PHB"/>
    <property type="match status" value="1"/>
</dbReference>
<dbReference type="CDD" id="cd08826">
    <property type="entry name" value="SPFH_eoslipins_u1"/>
    <property type="match status" value="1"/>
</dbReference>
<evidence type="ECO:0000313" key="4">
    <source>
        <dbReference type="EMBL" id="QIS10817.1"/>
    </source>
</evidence>
<dbReference type="Pfam" id="PF01145">
    <property type="entry name" value="Band_7"/>
    <property type="match status" value="1"/>
</dbReference>
<dbReference type="InterPro" id="IPR001972">
    <property type="entry name" value="Stomatin_HflK_fam"/>
</dbReference>
<dbReference type="AlphaFoldDB" id="A0A6G9YCM4"/>
<sequence>MGAAELADEEDPALLGVLGGRVAEDLGDVPPGFALVAGCLEEGGLGLVDGSPLSDQQCPPSGQHIVGNRWGVAAAGQQKYRRKKWHLIDELESAFAEIVAKPLRESRKRLPLVLRHMRYCPAHSRLPHRGFGQVVRSAVDREDRWSSRKSAPRSVSRCNHELQRDGSDAMDILEFLASIVGIAAVGGGIATAASARVVAQYEKGLIFRFGRMVATRDPGLRLLIPFVDKMRKVSTRIVTMPVPAQEGITRDNVTVRVDAVVYFRVIDPERAVLEVENYLFAVGQVAQTSLRSIIGKSDLDDLLSNREELNKGLEIMIDSPALAWGVHIDRVEIKDVALPDAMKRSMSRQAEAERERRARVISAEGELQASDMLSRAAAQMAETPAALQLRLLETVVQVAAEKNSTLVLPFPVELLRFLERSSLPAADPKPEAPQPKSPDDTQATGPTGTQA</sequence>
<gene>
    <name evidence="4" type="ORF">F5544_14665</name>
</gene>
<name>A0A6G9YCM4_9NOCA</name>
<dbReference type="EMBL" id="CP046172">
    <property type="protein sequence ID" value="QIS10817.1"/>
    <property type="molecule type" value="Genomic_DNA"/>
</dbReference>
<dbReference type="KEGG" id="nah:F5544_14665"/>
<proteinExistence type="inferred from homology"/>
<dbReference type="InterPro" id="IPR043202">
    <property type="entry name" value="Band-7_stomatin-like"/>
</dbReference>
<dbReference type="FunFam" id="3.30.479.30:FF:000004">
    <property type="entry name" value="Putative membrane protease family, stomatin"/>
    <property type="match status" value="1"/>
</dbReference>
<dbReference type="PRINTS" id="PR00721">
    <property type="entry name" value="STOMATIN"/>
</dbReference>
<dbReference type="Gene3D" id="6.10.250.2090">
    <property type="match status" value="1"/>
</dbReference>
<dbReference type="GO" id="GO:0098552">
    <property type="term" value="C:side of membrane"/>
    <property type="evidence" value="ECO:0007669"/>
    <property type="project" value="UniProtKB-ARBA"/>
</dbReference>
<dbReference type="SUPFAM" id="SSF117892">
    <property type="entry name" value="Band 7/SPFH domain"/>
    <property type="match status" value="1"/>
</dbReference>
<reference evidence="4 5" key="1">
    <citation type="journal article" date="2019" name="ACS Chem. Biol.">
        <title>Identification and Mobilization of a Cryptic Antibiotic Biosynthesis Gene Locus from a Human-Pathogenic Nocardia Isolate.</title>
        <authorList>
            <person name="Herisse M."/>
            <person name="Ishida K."/>
            <person name="Porter J.L."/>
            <person name="Howden B."/>
            <person name="Hertweck C."/>
            <person name="Stinear T.P."/>
            <person name="Pidot S.J."/>
        </authorList>
    </citation>
    <scope>NUCLEOTIDE SEQUENCE [LARGE SCALE GENOMIC DNA]</scope>
    <source>
        <strain evidence="4 5">AUSMDU00012717</strain>
    </source>
</reference>